<proteinExistence type="inferred from homology"/>
<dbReference type="GO" id="GO:0004722">
    <property type="term" value="F:protein serine/threonine phosphatase activity"/>
    <property type="evidence" value="ECO:0007669"/>
    <property type="project" value="UniProtKB-EC"/>
</dbReference>
<feature type="region of interest" description="Disordered" evidence="6">
    <location>
        <begin position="578"/>
        <end position="634"/>
    </location>
</feature>
<dbReference type="SMART" id="SM00156">
    <property type="entry name" value="PP2Ac"/>
    <property type="match status" value="1"/>
</dbReference>
<evidence type="ECO:0000256" key="6">
    <source>
        <dbReference type="SAM" id="MobiDB-lite"/>
    </source>
</evidence>
<dbReference type="FunFam" id="3.60.21.10:FF:000212">
    <property type="entry name" value="Serine/threonine-protein phosphatase"/>
    <property type="match status" value="1"/>
</dbReference>
<comment type="caution">
    <text evidence="8">The sequence shown here is derived from an EMBL/GenBank/DDBJ whole genome shotgun (WGS) entry which is preliminary data.</text>
</comment>
<evidence type="ECO:0000313" key="8">
    <source>
        <dbReference type="EMBL" id="KAJ5494667.1"/>
    </source>
</evidence>
<evidence type="ECO:0000256" key="4">
    <source>
        <dbReference type="ARBA" id="ARBA00023211"/>
    </source>
</evidence>
<evidence type="ECO:0000259" key="7">
    <source>
        <dbReference type="PROSITE" id="PS00125"/>
    </source>
</evidence>
<comment type="catalytic activity">
    <reaction evidence="5">
        <text>O-phospho-L-threonyl-[protein] + H2O = L-threonyl-[protein] + phosphate</text>
        <dbReference type="Rhea" id="RHEA:47004"/>
        <dbReference type="Rhea" id="RHEA-COMP:11060"/>
        <dbReference type="Rhea" id="RHEA-COMP:11605"/>
        <dbReference type="ChEBI" id="CHEBI:15377"/>
        <dbReference type="ChEBI" id="CHEBI:30013"/>
        <dbReference type="ChEBI" id="CHEBI:43474"/>
        <dbReference type="ChEBI" id="CHEBI:61977"/>
        <dbReference type="EC" id="3.1.3.16"/>
    </reaction>
</comment>
<dbReference type="EMBL" id="JAPWDS010000006">
    <property type="protein sequence ID" value="KAJ5494667.1"/>
    <property type="molecule type" value="Genomic_DNA"/>
</dbReference>
<dbReference type="PANTHER" id="PTHR11668:SF484">
    <property type="entry name" value="SERINE_THREONINE-PROTEIN PHOSPHATASE PP-Z1-RELATED"/>
    <property type="match status" value="1"/>
</dbReference>
<dbReference type="Proteomes" id="UP001149954">
    <property type="component" value="Unassembled WGS sequence"/>
</dbReference>
<keyword evidence="2" id="KW-0479">Metal-binding</keyword>
<dbReference type="Pfam" id="PF00149">
    <property type="entry name" value="Metallophos"/>
    <property type="match status" value="1"/>
</dbReference>
<feature type="region of interest" description="Disordered" evidence="6">
    <location>
        <begin position="122"/>
        <end position="172"/>
    </location>
</feature>
<protein>
    <recommendedName>
        <fullName evidence="5">Serine/threonine-protein phosphatase</fullName>
        <ecNumber evidence="5">3.1.3.16</ecNumber>
    </recommendedName>
</protein>
<feature type="region of interest" description="Disordered" evidence="6">
    <location>
        <begin position="1"/>
        <end position="26"/>
    </location>
</feature>
<evidence type="ECO:0000256" key="2">
    <source>
        <dbReference type="ARBA" id="ARBA00022723"/>
    </source>
</evidence>
<dbReference type="PRINTS" id="PR00114">
    <property type="entry name" value="STPHPHTASE"/>
</dbReference>
<reference evidence="8" key="2">
    <citation type="journal article" date="2023" name="IMA Fungus">
        <title>Comparative genomic study of the Penicillium genus elucidates a diverse pangenome and 15 lateral gene transfer events.</title>
        <authorList>
            <person name="Petersen C."/>
            <person name="Sorensen T."/>
            <person name="Nielsen M.R."/>
            <person name="Sondergaard T.E."/>
            <person name="Sorensen J.L."/>
            <person name="Fitzpatrick D.A."/>
            <person name="Frisvad J.C."/>
            <person name="Nielsen K.L."/>
        </authorList>
    </citation>
    <scope>NUCLEOTIDE SEQUENCE</scope>
    <source>
        <strain evidence="8">IBT 29495</strain>
    </source>
</reference>
<dbReference type="InterPro" id="IPR006186">
    <property type="entry name" value="Ser/Thr-sp_prot-phosphatase"/>
</dbReference>
<dbReference type="PROSITE" id="PS00125">
    <property type="entry name" value="SER_THR_PHOSPHATASE"/>
    <property type="match status" value="1"/>
</dbReference>
<gene>
    <name evidence="8" type="ORF">N7463_010754</name>
</gene>
<dbReference type="GO" id="GO:0046872">
    <property type="term" value="F:metal ion binding"/>
    <property type="evidence" value="ECO:0007669"/>
    <property type="project" value="UniProtKB-KW"/>
</dbReference>
<accession>A0A9W9XKF6</accession>
<dbReference type="OrthoDB" id="4360234at2759"/>
<organism evidence="8 9">
    <name type="scientific">Penicillium fimorum</name>
    <dbReference type="NCBI Taxonomy" id="1882269"/>
    <lineage>
        <taxon>Eukaryota</taxon>
        <taxon>Fungi</taxon>
        <taxon>Dikarya</taxon>
        <taxon>Ascomycota</taxon>
        <taxon>Pezizomycotina</taxon>
        <taxon>Eurotiomycetes</taxon>
        <taxon>Eurotiomycetidae</taxon>
        <taxon>Eurotiales</taxon>
        <taxon>Aspergillaceae</taxon>
        <taxon>Penicillium</taxon>
    </lineage>
</organism>
<dbReference type="GO" id="GO:0005634">
    <property type="term" value="C:nucleus"/>
    <property type="evidence" value="ECO:0007669"/>
    <property type="project" value="TreeGrafter"/>
</dbReference>
<dbReference type="InterPro" id="IPR029052">
    <property type="entry name" value="Metallo-depent_PP-like"/>
</dbReference>
<dbReference type="Gene3D" id="3.60.21.10">
    <property type="match status" value="1"/>
</dbReference>
<sequence>MDGATSRASKPHKRSTIYNDPERSVEPYFEDNGECAAVEMSGDIDTTTLILSDKDGFVESDKGLYSGLLTEIPAERPSINETPTKYQRQNEWGLVIDRIKPFAHVESDPILQGLASKQLVSPPVTVSPNQDDINARSVNQDHTPGECGTQLKGKAGSDRESDHVPSSVLRGSPEYTSDIEQIGGLPVLGDTQHINTSIDAQIGNLEKSEWESVDCVLVPDTPSPISITTEVYTRRSPPPSPSLTSLFNHRLKHDTDSDLSEDVGEVNHSLDAGSDGQKATYESTLVENDDSNTLAAQEELHMPTTDTFKNLDLDDIISRLLDSTGPAKRSPPIFELCGFPPTTPYLFLGDYVDRGKQGLETILLLLCYKLKDPANIWLLRGNHECDSVSRVYGFYDECKRRCNIKIWKALVDVFNCLPVAGIVAEKIFCVHGGLSPALWHMDGIRQLRRPTDIPGYGLLTDLVWSDPADIEGDWGPNERGVSWCFGGGIIREFLSRNEFDLICRAHMVVEDGYEFFADRLLVTIFSATNISHTDDMQYCGEFDNLGAVMSVSENLLCSFELLKPETLLDAQGLRLPPFLSPGSPSELERRSELESPSDSDPRSELETQSELESPSELEIMGNDELRDQTQAGES</sequence>
<feature type="compositionally biased region" description="Basic and acidic residues" evidence="6">
    <location>
        <begin position="586"/>
        <end position="605"/>
    </location>
</feature>
<evidence type="ECO:0000256" key="3">
    <source>
        <dbReference type="ARBA" id="ARBA00022801"/>
    </source>
</evidence>
<dbReference type="PANTHER" id="PTHR11668">
    <property type="entry name" value="SERINE/THREONINE PROTEIN PHOSPHATASE"/>
    <property type="match status" value="1"/>
</dbReference>
<comment type="similarity">
    <text evidence="5">Belongs to the PPP phosphatase family.</text>
</comment>
<dbReference type="InterPro" id="IPR050341">
    <property type="entry name" value="PP1_catalytic_subunit"/>
</dbReference>
<dbReference type="AlphaFoldDB" id="A0A9W9XKF6"/>
<dbReference type="InterPro" id="IPR004843">
    <property type="entry name" value="Calcineurin-like_PHP"/>
</dbReference>
<feature type="domain" description="Serine/threonine specific protein phosphatases" evidence="7">
    <location>
        <begin position="379"/>
        <end position="384"/>
    </location>
</feature>
<keyword evidence="9" id="KW-1185">Reference proteome</keyword>
<dbReference type="GO" id="GO:0005737">
    <property type="term" value="C:cytoplasm"/>
    <property type="evidence" value="ECO:0007669"/>
    <property type="project" value="TreeGrafter"/>
</dbReference>
<keyword evidence="4" id="KW-0464">Manganese</keyword>
<reference evidence="8" key="1">
    <citation type="submission" date="2022-12" db="EMBL/GenBank/DDBJ databases">
        <authorList>
            <person name="Petersen C."/>
        </authorList>
    </citation>
    <scope>NUCLEOTIDE SEQUENCE</scope>
    <source>
        <strain evidence="8">IBT 29495</strain>
    </source>
</reference>
<name>A0A9W9XKF6_9EURO</name>
<evidence type="ECO:0000256" key="1">
    <source>
        <dbReference type="ARBA" id="ARBA00001936"/>
    </source>
</evidence>
<comment type="cofactor">
    <cofactor evidence="1">
        <name>Mn(2+)</name>
        <dbReference type="ChEBI" id="CHEBI:29035"/>
    </cofactor>
</comment>
<evidence type="ECO:0000256" key="5">
    <source>
        <dbReference type="RuleBase" id="RU004273"/>
    </source>
</evidence>
<feature type="compositionally biased region" description="Polar residues" evidence="6">
    <location>
        <begin position="124"/>
        <end position="142"/>
    </location>
</feature>
<dbReference type="SUPFAM" id="SSF56300">
    <property type="entry name" value="Metallo-dependent phosphatases"/>
    <property type="match status" value="1"/>
</dbReference>
<keyword evidence="3 5" id="KW-0378">Hydrolase</keyword>
<dbReference type="EC" id="3.1.3.16" evidence="5"/>
<evidence type="ECO:0000313" key="9">
    <source>
        <dbReference type="Proteomes" id="UP001149954"/>
    </source>
</evidence>